<keyword evidence="4 9" id="KW-0808">Transferase</keyword>
<dbReference type="InterPro" id="IPR008144">
    <property type="entry name" value="Guanylate_kin-like_dom"/>
</dbReference>
<comment type="function">
    <text evidence="9">Essential for recycling GMP and indirectly, cGMP.</text>
</comment>
<dbReference type="EC" id="2.7.4.8" evidence="2 9"/>
<evidence type="ECO:0000313" key="12">
    <source>
        <dbReference type="Proteomes" id="UP000192342"/>
    </source>
</evidence>
<dbReference type="Proteomes" id="UP000192342">
    <property type="component" value="Unassembled WGS sequence"/>
</dbReference>
<dbReference type="HAMAP" id="MF_00328">
    <property type="entry name" value="Guanylate_kinase"/>
    <property type="match status" value="1"/>
</dbReference>
<dbReference type="InterPro" id="IPR008145">
    <property type="entry name" value="GK/Ca_channel_bsu"/>
</dbReference>
<dbReference type="Gene3D" id="3.40.50.300">
    <property type="entry name" value="P-loop containing nucleotide triphosphate hydrolases"/>
    <property type="match status" value="1"/>
</dbReference>
<dbReference type="SMART" id="SM00072">
    <property type="entry name" value="GuKc"/>
    <property type="match status" value="1"/>
</dbReference>
<dbReference type="AlphaFoldDB" id="A0A1Y1SC41"/>
<dbReference type="PANTHER" id="PTHR23117">
    <property type="entry name" value="GUANYLATE KINASE-RELATED"/>
    <property type="match status" value="1"/>
</dbReference>
<name>A0A1Y1SC41_9GAMM</name>
<accession>A0A1Y1SC41</accession>
<dbReference type="FunFam" id="3.30.63.10:FF:000002">
    <property type="entry name" value="Guanylate kinase 1"/>
    <property type="match status" value="1"/>
</dbReference>
<feature type="binding site" evidence="9">
    <location>
        <begin position="11"/>
        <end position="18"/>
    </location>
    <ligand>
        <name>ATP</name>
        <dbReference type="ChEBI" id="CHEBI:30616"/>
    </ligand>
</feature>
<sequence>MTQGNLIILCAPSGAGKTTLARRVMARLQARGLEASFSVSYTTRALRPGERDGHDYHFVTRAVFDQMVAAGEMLEHAEVFGRCYGTGRARTEQALDAGHWVFLDIDWQGARQVKAHLPALACSVGVLPPSRAALEERLRGRGQDSEDTIAQRMAEAVAEMSHYREFDYLIVNDDLEVACDELEAVCLAAGLRGPLQQSRRATLLADLLQSD</sequence>
<dbReference type="RefSeq" id="WP_083563240.1">
    <property type="nucleotide sequence ID" value="NZ_AQQV01000004.1"/>
</dbReference>
<dbReference type="Pfam" id="PF00625">
    <property type="entry name" value="Guanylate_kin"/>
    <property type="match status" value="1"/>
</dbReference>
<evidence type="ECO:0000256" key="5">
    <source>
        <dbReference type="ARBA" id="ARBA00022741"/>
    </source>
</evidence>
<evidence type="ECO:0000256" key="3">
    <source>
        <dbReference type="ARBA" id="ARBA00016296"/>
    </source>
</evidence>
<dbReference type="SUPFAM" id="SSF52540">
    <property type="entry name" value="P-loop containing nucleoside triphosphate hydrolases"/>
    <property type="match status" value="1"/>
</dbReference>
<dbReference type="PANTHER" id="PTHR23117:SF13">
    <property type="entry name" value="GUANYLATE KINASE"/>
    <property type="match status" value="1"/>
</dbReference>
<comment type="subcellular location">
    <subcellularLocation>
        <location evidence="9">Cytoplasm</location>
    </subcellularLocation>
</comment>
<protein>
    <recommendedName>
        <fullName evidence="3 9">Guanylate kinase</fullName>
        <ecNumber evidence="2 9">2.7.4.8</ecNumber>
    </recommendedName>
    <alternativeName>
        <fullName evidence="8 9">GMP kinase</fullName>
    </alternativeName>
</protein>
<keyword evidence="12" id="KW-1185">Reference proteome</keyword>
<dbReference type="EMBL" id="AQQV01000004">
    <property type="protein sequence ID" value="ORE85562.1"/>
    <property type="molecule type" value="Genomic_DNA"/>
</dbReference>
<dbReference type="GO" id="GO:0004385">
    <property type="term" value="F:GMP kinase activity"/>
    <property type="evidence" value="ECO:0007669"/>
    <property type="project" value="UniProtKB-UniRule"/>
</dbReference>
<dbReference type="GO" id="GO:0005829">
    <property type="term" value="C:cytosol"/>
    <property type="evidence" value="ECO:0007669"/>
    <property type="project" value="TreeGrafter"/>
</dbReference>
<keyword evidence="7 9" id="KW-0067">ATP-binding</keyword>
<dbReference type="STRING" id="1317117.ATO7_15108"/>
<comment type="caution">
    <text evidence="11">The sequence shown here is derived from an EMBL/GenBank/DDBJ whole genome shotgun (WGS) entry which is preliminary data.</text>
</comment>
<gene>
    <name evidence="9" type="primary">gmk</name>
    <name evidence="11" type="ORF">ATO7_15108</name>
</gene>
<evidence type="ECO:0000256" key="4">
    <source>
        <dbReference type="ARBA" id="ARBA00022679"/>
    </source>
</evidence>
<proteinExistence type="inferred from homology"/>
<feature type="domain" description="Guanylate kinase-like" evidence="10">
    <location>
        <begin position="4"/>
        <end position="187"/>
    </location>
</feature>
<comment type="catalytic activity">
    <reaction evidence="9">
        <text>GMP + ATP = GDP + ADP</text>
        <dbReference type="Rhea" id="RHEA:20780"/>
        <dbReference type="ChEBI" id="CHEBI:30616"/>
        <dbReference type="ChEBI" id="CHEBI:58115"/>
        <dbReference type="ChEBI" id="CHEBI:58189"/>
        <dbReference type="ChEBI" id="CHEBI:456216"/>
        <dbReference type="EC" id="2.7.4.8"/>
    </reaction>
</comment>
<organism evidence="11 12">
    <name type="scientific">Oceanococcus atlanticus</name>
    <dbReference type="NCBI Taxonomy" id="1317117"/>
    <lineage>
        <taxon>Bacteria</taxon>
        <taxon>Pseudomonadati</taxon>
        <taxon>Pseudomonadota</taxon>
        <taxon>Gammaproteobacteria</taxon>
        <taxon>Chromatiales</taxon>
        <taxon>Oceanococcaceae</taxon>
        <taxon>Oceanococcus</taxon>
    </lineage>
</organism>
<evidence type="ECO:0000256" key="7">
    <source>
        <dbReference type="ARBA" id="ARBA00022840"/>
    </source>
</evidence>
<dbReference type="InterPro" id="IPR027417">
    <property type="entry name" value="P-loop_NTPase"/>
</dbReference>
<dbReference type="NCBIfam" id="TIGR03263">
    <property type="entry name" value="guanyl_kin"/>
    <property type="match status" value="1"/>
</dbReference>
<dbReference type="OrthoDB" id="9808150at2"/>
<evidence type="ECO:0000256" key="2">
    <source>
        <dbReference type="ARBA" id="ARBA00012961"/>
    </source>
</evidence>
<dbReference type="InterPro" id="IPR020590">
    <property type="entry name" value="Guanylate_kinase_CS"/>
</dbReference>
<dbReference type="PROSITE" id="PS50052">
    <property type="entry name" value="GUANYLATE_KINASE_2"/>
    <property type="match status" value="1"/>
</dbReference>
<evidence type="ECO:0000256" key="6">
    <source>
        <dbReference type="ARBA" id="ARBA00022777"/>
    </source>
</evidence>
<dbReference type="GO" id="GO:0005524">
    <property type="term" value="F:ATP binding"/>
    <property type="evidence" value="ECO:0007669"/>
    <property type="project" value="UniProtKB-UniRule"/>
</dbReference>
<dbReference type="CDD" id="cd00071">
    <property type="entry name" value="GMPK"/>
    <property type="match status" value="1"/>
</dbReference>
<evidence type="ECO:0000256" key="9">
    <source>
        <dbReference type="HAMAP-Rule" id="MF_00328"/>
    </source>
</evidence>
<comment type="similarity">
    <text evidence="1 9">Belongs to the guanylate kinase family.</text>
</comment>
<evidence type="ECO:0000256" key="8">
    <source>
        <dbReference type="ARBA" id="ARBA00030128"/>
    </source>
</evidence>
<dbReference type="Gene3D" id="3.30.63.10">
    <property type="entry name" value="Guanylate Kinase phosphate binding domain"/>
    <property type="match status" value="1"/>
</dbReference>
<keyword evidence="5 9" id="KW-0547">Nucleotide-binding</keyword>
<reference evidence="11 12" key="1">
    <citation type="submission" date="2013-04" db="EMBL/GenBank/DDBJ databases">
        <title>Oceanococcus atlanticus 22II-S10r2 Genome Sequencing.</title>
        <authorList>
            <person name="Lai Q."/>
            <person name="Li G."/>
            <person name="Shao Z."/>
        </authorList>
    </citation>
    <scope>NUCLEOTIDE SEQUENCE [LARGE SCALE GENOMIC DNA]</scope>
    <source>
        <strain evidence="11 12">22II-S10r2</strain>
    </source>
</reference>
<evidence type="ECO:0000256" key="1">
    <source>
        <dbReference type="ARBA" id="ARBA00005790"/>
    </source>
</evidence>
<dbReference type="InterPro" id="IPR017665">
    <property type="entry name" value="Guanylate_kinase"/>
</dbReference>
<evidence type="ECO:0000313" key="11">
    <source>
        <dbReference type="EMBL" id="ORE85562.1"/>
    </source>
</evidence>
<keyword evidence="9" id="KW-0963">Cytoplasm</keyword>
<evidence type="ECO:0000259" key="10">
    <source>
        <dbReference type="PROSITE" id="PS50052"/>
    </source>
</evidence>
<keyword evidence="6 9" id="KW-0418">Kinase</keyword>
<dbReference type="PROSITE" id="PS00856">
    <property type="entry name" value="GUANYLATE_KINASE_1"/>
    <property type="match status" value="1"/>
</dbReference>